<gene>
    <name evidence="3" type="ORF">HNR53_001343</name>
</gene>
<accession>A0A7X0LVX5</accession>
<feature type="transmembrane region" description="Helical" evidence="1">
    <location>
        <begin position="99"/>
        <end position="117"/>
    </location>
</feature>
<keyword evidence="1" id="KW-1133">Transmembrane helix</keyword>
<feature type="transmembrane region" description="Helical" evidence="1">
    <location>
        <begin position="169"/>
        <end position="188"/>
    </location>
</feature>
<dbReference type="GO" id="GO:0080120">
    <property type="term" value="P:CAAX-box protein maturation"/>
    <property type="evidence" value="ECO:0007669"/>
    <property type="project" value="UniProtKB-ARBA"/>
</dbReference>
<reference evidence="3 4" key="1">
    <citation type="submission" date="2020-08" db="EMBL/GenBank/DDBJ databases">
        <title>Genomic Encyclopedia of Type Strains, Phase IV (KMG-IV): sequencing the most valuable type-strain genomes for metagenomic binning, comparative biology and taxonomic classification.</title>
        <authorList>
            <person name="Goeker M."/>
        </authorList>
    </citation>
    <scope>NUCLEOTIDE SEQUENCE [LARGE SCALE GENOMIC DNA]</scope>
    <source>
        <strain evidence="3 4">DSM 5391</strain>
    </source>
</reference>
<feature type="transmembrane region" description="Helical" evidence="1">
    <location>
        <begin position="146"/>
        <end position="163"/>
    </location>
</feature>
<feature type="domain" description="CAAX prenyl protease 2/Lysostaphin resistance protein A-like" evidence="2">
    <location>
        <begin position="99"/>
        <end position="181"/>
    </location>
</feature>
<comment type="caution">
    <text evidence="3">The sequence shown here is derived from an EMBL/GenBank/DDBJ whole genome shotgun (WGS) entry which is preliminary data.</text>
</comment>
<dbReference type="Proteomes" id="UP000531594">
    <property type="component" value="Unassembled WGS sequence"/>
</dbReference>
<dbReference type="Pfam" id="PF02517">
    <property type="entry name" value="Rce1-like"/>
    <property type="match status" value="1"/>
</dbReference>
<feature type="transmembrane region" description="Helical" evidence="1">
    <location>
        <begin position="57"/>
        <end position="79"/>
    </location>
</feature>
<keyword evidence="1" id="KW-0472">Membrane</keyword>
<feature type="transmembrane region" description="Helical" evidence="1">
    <location>
        <begin position="21"/>
        <end position="45"/>
    </location>
</feature>
<dbReference type="RefSeq" id="WP_184524081.1">
    <property type="nucleotide sequence ID" value="NZ_JACHGK010000003.1"/>
</dbReference>
<evidence type="ECO:0000313" key="3">
    <source>
        <dbReference type="EMBL" id="MBB6444734.1"/>
    </source>
</evidence>
<evidence type="ECO:0000313" key="4">
    <source>
        <dbReference type="Proteomes" id="UP000531594"/>
    </source>
</evidence>
<dbReference type="EMBL" id="JACHGK010000003">
    <property type="protein sequence ID" value="MBB6444734.1"/>
    <property type="molecule type" value="Genomic_DNA"/>
</dbReference>
<protein>
    <recommendedName>
        <fullName evidence="2">CAAX prenyl protease 2/Lysostaphin resistance protein A-like domain-containing protein</fullName>
    </recommendedName>
</protein>
<name>A0A7X0LVX5_9BACI</name>
<organism evidence="3 4">
    <name type="scientific">Bacillus benzoevorans</name>
    <dbReference type="NCBI Taxonomy" id="1456"/>
    <lineage>
        <taxon>Bacteria</taxon>
        <taxon>Bacillati</taxon>
        <taxon>Bacillota</taxon>
        <taxon>Bacilli</taxon>
        <taxon>Bacillales</taxon>
        <taxon>Bacillaceae</taxon>
        <taxon>Bacillus</taxon>
    </lineage>
</organism>
<sequence length="196" mass="22231">MKKNYFELIKEIPDKELLKSLYVTQILLLTIALLLGVFLFDSFQAFVDLINTADPSILLFGAGGGLAVVIVDVILMKLLPAKWYDDGGLNERIFQKRSFIEIAVIAVFVAAGEEILFRGVIQTHFGLVPASLLFALVHYRYLFQVFLFINVTGLSFFIGFIYLQTENLAVPIVMHFIIDFLLGCLIKIKYEKNKKE</sequence>
<evidence type="ECO:0000259" key="2">
    <source>
        <dbReference type="Pfam" id="PF02517"/>
    </source>
</evidence>
<evidence type="ECO:0000256" key="1">
    <source>
        <dbReference type="SAM" id="Phobius"/>
    </source>
</evidence>
<keyword evidence="1" id="KW-0812">Transmembrane</keyword>
<dbReference type="AlphaFoldDB" id="A0A7X0LVX5"/>
<dbReference type="GO" id="GO:0004175">
    <property type="term" value="F:endopeptidase activity"/>
    <property type="evidence" value="ECO:0007669"/>
    <property type="project" value="UniProtKB-ARBA"/>
</dbReference>
<keyword evidence="4" id="KW-1185">Reference proteome</keyword>
<proteinExistence type="predicted"/>
<dbReference type="InterPro" id="IPR003675">
    <property type="entry name" value="Rce1/LyrA-like_dom"/>
</dbReference>